<evidence type="ECO:0000313" key="3">
    <source>
        <dbReference type="Proteomes" id="UP000257109"/>
    </source>
</evidence>
<evidence type="ECO:0000313" key="2">
    <source>
        <dbReference type="EMBL" id="RDX64984.1"/>
    </source>
</evidence>
<gene>
    <name evidence="2" type="ORF">CR513_56393</name>
</gene>
<dbReference type="InterPro" id="IPR041588">
    <property type="entry name" value="Integrase_H2C2"/>
</dbReference>
<dbReference type="EMBL" id="QJKJ01014126">
    <property type="protein sequence ID" value="RDX64984.1"/>
    <property type="molecule type" value="Genomic_DNA"/>
</dbReference>
<keyword evidence="3" id="KW-1185">Reference proteome</keyword>
<feature type="non-terminal residue" evidence="2">
    <location>
        <position position="1"/>
    </location>
</feature>
<sequence>MVLLRCVNAIEVKKIVEEVHQESFGTHANGHAMVRKFLKAGYYWSTVEFDCFNHVKRCHKCQDGSSSPYCGKDSFAKGVDGN</sequence>
<dbReference type="OrthoDB" id="1414481at2759"/>
<name>A0A371EG86_MUCPR</name>
<organism evidence="2 3">
    <name type="scientific">Mucuna pruriens</name>
    <name type="common">Velvet bean</name>
    <name type="synonym">Dolichos pruriens</name>
    <dbReference type="NCBI Taxonomy" id="157652"/>
    <lineage>
        <taxon>Eukaryota</taxon>
        <taxon>Viridiplantae</taxon>
        <taxon>Streptophyta</taxon>
        <taxon>Embryophyta</taxon>
        <taxon>Tracheophyta</taxon>
        <taxon>Spermatophyta</taxon>
        <taxon>Magnoliopsida</taxon>
        <taxon>eudicotyledons</taxon>
        <taxon>Gunneridae</taxon>
        <taxon>Pentapetalae</taxon>
        <taxon>rosids</taxon>
        <taxon>fabids</taxon>
        <taxon>Fabales</taxon>
        <taxon>Fabaceae</taxon>
        <taxon>Papilionoideae</taxon>
        <taxon>50 kb inversion clade</taxon>
        <taxon>NPAAA clade</taxon>
        <taxon>indigoferoid/millettioid clade</taxon>
        <taxon>Phaseoleae</taxon>
        <taxon>Mucuna</taxon>
    </lineage>
</organism>
<dbReference type="Gene3D" id="1.10.340.70">
    <property type="match status" value="1"/>
</dbReference>
<comment type="caution">
    <text evidence="2">The sequence shown here is derived from an EMBL/GenBank/DDBJ whole genome shotgun (WGS) entry which is preliminary data.</text>
</comment>
<dbReference type="AlphaFoldDB" id="A0A371EG86"/>
<evidence type="ECO:0000259" key="1">
    <source>
        <dbReference type="Pfam" id="PF17921"/>
    </source>
</evidence>
<feature type="domain" description="Integrase zinc-binding" evidence="1">
    <location>
        <begin position="10"/>
        <end position="62"/>
    </location>
</feature>
<dbReference type="PANTHER" id="PTHR48475:SF1">
    <property type="entry name" value="RNASE H TYPE-1 DOMAIN-CONTAINING PROTEIN"/>
    <property type="match status" value="1"/>
</dbReference>
<accession>A0A371EG86</accession>
<protein>
    <recommendedName>
        <fullName evidence="1">Integrase zinc-binding domain-containing protein</fullName>
    </recommendedName>
</protein>
<dbReference type="Proteomes" id="UP000257109">
    <property type="component" value="Unassembled WGS sequence"/>
</dbReference>
<dbReference type="PANTHER" id="PTHR48475">
    <property type="entry name" value="RIBONUCLEASE H"/>
    <property type="match status" value="1"/>
</dbReference>
<dbReference type="Pfam" id="PF17921">
    <property type="entry name" value="Integrase_H2C2"/>
    <property type="match status" value="1"/>
</dbReference>
<proteinExistence type="predicted"/>
<reference evidence="2" key="1">
    <citation type="submission" date="2018-05" db="EMBL/GenBank/DDBJ databases">
        <title>Draft genome of Mucuna pruriens seed.</title>
        <authorList>
            <person name="Nnadi N.E."/>
            <person name="Vos R."/>
            <person name="Hasami M.H."/>
            <person name="Devisetty U.K."/>
            <person name="Aguiy J.C."/>
        </authorList>
    </citation>
    <scope>NUCLEOTIDE SEQUENCE [LARGE SCALE GENOMIC DNA]</scope>
    <source>
        <strain evidence="2">JCA_2017</strain>
    </source>
</reference>